<feature type="transmembrane region" description="Helical" evidence="13">
    <location>
        <begin position="138"/>
        <end position="158"/>
    </location>
</feature>
<dbReference type="AlphaFoldDB" id="A0A949NFA9"/>
<evidence type="ECO:0000256" key="6">
    <source>
        <dbReference type="ARBA" id="ARBA00022449"/>
    </source>
</evidence>
<evidence type="ECO:0000256" key="12">
    <source>
        <dbReference type="ARBA" id="ARBA00031636"/>
    </source>
</evidence>
<evidence type="ECO:0000256" key="2">
    <source>
        <dbReference type="ARBA" id="ARBA00004651"/>
    </source>
</evidence>
<feature type="transmembrane region" description="Helical" evidence="13">
    <location>
        <begin position="43"/>
        <end position="70"/>
    </location>
</feature>
<feature type="transmembrane region" description="Helical" evidence="13">
    <location>
        <begin position="12"/>
        <end position="31"/>
    </location>
</feature>
<keyword evidence="10" id="KW-0406">Ion transport</keyword>
<accession>A0A949NFA9</accession>
<keyword evidence="7" id="KW-1003">Cell membrane</keyword>
<dbReference type="GO" id="GO:0042910">
    <property type="term" value="F:xenobiotic transmembrane transporter activity"/>
    <property type="evidence" value="ECO:0007669"/>
    <property type="project" value="InterPro"/>
</dbReference>
<evidence type="ECO:0000256" key="3">
    <source>
        <dbReference type="ARBA" id="ARBA00010199"/>
    </source>
</evidence>
<keyword evidence="15" id="KW-1185">Reference proteome</keyword>
<evidence type="ECO:0000256" key="4">
    <source>
        <dbReference type="ARBA" id="ARBA00020268"/>
    </source>
</evidence>
<dbReference type="RefSeq" id="WP_238722456.1">
    <property type="nucleotide sequence ID" value="NZ_JAHQCW010000030.1"/>
</dbReference>
<name>A0A949NFA9_9FIRM</name>
<feature type="transmembrane region" description="Helical" evidence="13">
    <location>
        <begin position="165"/>
        <end position="189"/>
    </location>
</feature>
<reference evidence="14" key="1">
    <citation type="submission" date="2021-06" db="EMBL/GenBank/DDBJ databases">
        <title>Description of novel taxa of the family Lachnospiraceae.</title>
        <authorList>
            <person name="Chaplin A.V."/>
            <person name="Sokolova S.R."/>
            <person name="Pikina A.P."/>
            <person name="Korzhanova M."/>
            <person name="Belova V."/>
            <person name="Korostin D."/>
            <person name="Efimov B.A."/>
        </authorList>
    </citation>
    <scope>NUCLEOTIDE SEQUENCE</scope>
    <source>
        <strain evidence="14">ASD5720</strain>
    </source>
</reference>
<keyword evidence="6" id="KW-0050">Antiport</keyword>
<evidence type="ECO:0000256" key="1">
    <source>
        <dbReference type="ARBA" id="ARBA00003408"/>
    </source>
</evidence>
<dbReference type="PANTHER" id="PTHR43298">
    <property type="entry name" value="MULTIDRUG RESISTANCE PROTEIN NORM-RELATED"/>
    <property type="match status" value="1"/>
</dbReference>
<dbReference type="GO" id="GO:0006811">
    <property type="term" value="P:monoatomic ion transport"/>
    <property type="evidence" value="ECO:0007669"/>
    <property type="project" value="UniProtKB-KW"/>
</dbReference>
<feature type="transmembrane region" description="Helical" evidence="13">
    <location>
        <begin position="195"/>
        <end position="213"/>
    </location>
</feature>
<feature type="transmembrane region" description="Helical" evidence="13">
    <location>
        <begin position="319"/>
        <end position="339"/>
    </location>
</feature>
<evidence type="ECO:0000256" key="5">
    <source>
        <dbReference type="ARBA" id="ARBA00022448"/>
    </source>
</evidence>
<dbReference type="EMBL" id="JAHQCW010000030">
    <property type="protein sequence ID" value="MBU9738181.1"/>
    <property type="molecule type" value="Genomic_DNA"/>
</dbReference>
<sequence length="448" mass="48834">MVKDMTQGEPGKILWSFSLPLLFSVIFQQLYSIVDSVVAGKFVGVGALAAVGASYPITMIFIAIATGANIGSSVIISQYFGAKKYEDMKTAVYTSILSVAALSLILTVAGTVFCNPLMRMLDTPADVFGDGALYLKIYIWGLLFLFLYNICTGVFTALGDSRTPLYFLIGSSVSNIVFDLVFVICFHMGVAGVAWATFLCQDAASLLAVLTLVRRLRKIKTNQAYPVYSFRMLGRISVVAVPSILQQSFISIGNLFVQRLVNGYGSTVMASYSAVVKLNTFAITSFTTMANGLSGFTAQNMGAMKSDRVQKGFRAGVRMILLICVPFFIAYFVFSPAMLRIFLSSKEDVTAVIQEGTRFLRIVSPFYFVISLKLMADGVLRGAGAMTPFMVATFSDLILRVALSYVMALLLSMGSTGIWLSWPIGWVIGTVLSLGFYLSGIWKRKMLT</sequence>
<evidence type="ECO:0000313" key="15">
    <source>
        <dbReference type="Proteomes" id="UP000712157"/>
    </source>
</evidence>
<feature type="transmembrane region" description="Helical" evidence="13">
    <location>
        <begin position="424"/>
        <end position="442"/>
    </location>
</feature>
<protein>
    <recommendedName>
        <fullName evidence="4">Probable multidrug resistance protein NorM</fullName>
    </recommendedName>
    <alternativeName>
        <fullName evidence="12">Multidrug-efflux transporter</fullName>
    </alternativeName>
</protein>
<evidence type="ECO:0000313" key="14">
    <source>
        <dbReference type="EMBL" id="MBU9738181.1"/>
    </source>
</evidence>
<keyword evidence="9 13" id="KW-1133">Transmembrane helix</keyword>
<comment type="function">
    <text evidence="1">Multidrug efflux pump.</text>
</comment>
<dbReference type="NCBIfam" id="TIGR00797">
    <property type="entry name" value="matE"/>
    <property type="match status" value="1"/>
</dbReference>
<dbReference type="GO" id="GO:0015297">
    <property type="term" value="F:antiporter activity"/>
    <property type="evidence" value="ECO:0007669"/>
    <property type="project" value="UniProtKB-KW"/>
</dbReference>
<feature type="transmembrane region" description="Helical" evidence="13">
    <location>
        <begin position="91"/>
        <end position="118"/>
    </location>
</feature>
<keyword evidence="8 13" id="KW-0812">Transmembrane</keyword>
<dbReference type="Pfam" id="PF01554">
    <property type="entry name" value="MatE"/>
    <property type="match status" value="2"/>
</dbReference>
<dbReference type="Proteomes" id="UP000712157">
    <property type="component" value="Unassembled WGS sequence"/>
</dbReference>
<feature type="transmembrane region" description="Helical" evidence="13">
    <location>
        <begin position="359"/>
        <end position="376"/>
    </location>
</feature>
<keyword evidence="11 13" id="KW-0472">Membrane</keyword>
<dbReference type="InterPro" id="IPR002528">
    <property type="entry name" value="MATE_fam"/>
</dbReference>
<proteinExistence type="inferred from homology"/>
<dbReference type="GO" id="GO:0005886">
    <property type="term" value="C:plasma membrane"/>
    <property type="evidence" value="ECO:0007669"/>
    <property type="project" value="UniProtKB-SubCell"/>
</dbReference>
<dbReference type="InterPro" id="IPR050222">
    <property type="entry name" value="MATE_MdtK"/>
</dbReference>
<comment type="similarity">
    <text evidence="3">Belongs to the multi antimicrobial extrusion (MATE) (TC 2.A.66.1) family.</text>
</comment>
<evidence type="ECO:0000256" key="8">
    <source>
        <dbReference type="ARBA" id="ARBA00022692"/>
    </source>
</evidence>
<gene>
    <name evidence="14" type="ORF">KTH89_16685</name>
</gene>
<evidence type="ECO:0000256" key="13">
    <source>
        <dbReference type="SAM" id="Phobius"/>
    </source>
</evidence>
<evidence type="ECO:0000256" key="9">
    <source>
        <dbReference type="ARBA" id="ARBA00022989"/>
    </source>
</evidence>
<feature type="transmembrane region" description="Helical" evidence="13">
    <location>
        <begin position="397"/>
        <end position="418"/>
    </location>
</feature>
<dbReference type="InterPro" id="IPR048279">
    <property type="entry name" value="MdtK-like"/>
</dbReference>
<comment type="caution">
    <text evidence="14">The sequence shown here is derived from an EMBL/GenBank/DDBJ whole genome shotgun (WGS) entry which is preliminary data.</text>
</comment>
<dbReference type="CDD" id="cd13138">
    <property type="entry name" value="MATE_yoeA_like"/>
    <property type="match status" value="1"/>
</dbReference>
<evidence type="ECO:0000256" key="7">
    <source>
        <dbReference type="ARBA" id="ARBA00022475"/>
    </source>
</evidence>
<comment type="subcellular location">
    <subcellularLocation>
        <location evidence="2">Cell membrane</location>
        <topology evidence="2">Multi-pass membrane protein</topology>
    </subcellularLocation>
</comment>
<organism evidence="14 15">
    <name type="scientific">Diplocloster agilis</name>
    <dbReference type="NCBI Taxonomy" id="2850323"/>
    <lineage>
        <taxon>Bacteria</taxon>
        <taxon>Bacillati</taxon>
        <taxon>Bacillota</taxon>
        <taxon>Clostridia</taxon>
        <taxon>Lachnospirales</taxon>
        <taxon>Lachnospiraceae</taxon>
        <taxon>Diplocloster</taxon>
    </lineage>
</organism>
<evidence type="ECO:0000256" key="11">
    <source>
        <dbReference type="ARBA" id="ARBA00023136"/>
    </source>
</evidence>
<dbReference type="PANTHER" id="PTHR43298:SF2">
    <property type="entry name" value="FMN_FAD EXPORTER YEEO-RELATED"/>
    <property type="match status" value="1"/>
</dbReference>
<keyword evidence="5" id="KW-0813">Transport</keyword>
<dbReference type="PIRSF" id="PIRSF006603">
    <property type="entry name" value="DinF"/>
    <property type="match status" value="1"/>
</dbReference>
<evidence type="ECO:0000256" key="10">
    <source>
        <dbReference type="ARBA" id="ARBA00023065"/>
    </source>
</evidence>